<dbReference type="Pfam" id="PF14199">
    <property type="entry name" value="DUF4317"/>
    <property type="match status" value="1"/>
</dbReference>
<name>A0A8S5SQP0_9CAUD</name>
<evidence type="ECO:0008006" key="2">
    <source>
        <dbReference type="Google" id="ProtNLM"/>
    </source>
</evidence>
<dbReference type="EMBL" id="BK032650">
    <property type="protein sequence ID" value="DAF53278.1"/>
    <property type="molecule type" value="Genomic_DNA"/>
</dbReference>
<sequence length="366" mass="42864">MKTTAKDIRELSRRLKPETCTITRIAGAYVDAEKNIITRFNETFLNMEDTEMFKYLNIIKKIYSTKIDEKMLTLEFDPADLKQTQEFLQQLTNGKLKDEAAVDEMIDKIICNYDYMGNYLILLLHDAYDILKYTSDNGKLDESEEVYEYIQCIICPVSLEKPGLEYNEEENAITPINRDWIVGNPNVAFIYPAFIDRSADRDRVMYYTKDATCTHKEIMKDILNCKVEYTHSEILKELEKTIQGVTEEREKTEEYMQNIAAVILAPGFVNSEKDPDMDLNTLDMILKRADIPEVYRKLIVERHKKVWGEDYKKISLYQDTKRLEKFYARTRRNKTKSLMARAATELLSYGPSETADEINKHIESMR</sequence>
<evidence type="ECO:0000313" key="1">
    <source>
        <dbReference type="EMBL" id="DAF53278.1"/>
    </source>
</evidence>
<dbReference type="InterPro" id="IPR025466">
    <property type="entry name" value="DUF4317"/>
</dbReference>
<reference evidence="1" key="1">
    <citation type="journal article" date="2021" name="Proc. Natl. Acad. Sci. U.S.A.">
        <title>A Catalog of Tens of Thousands of Viruses from Human Metagenomes Reveals Hidden Associations with Chronic Diseases.</title>
        <authorList>
            <person name="Tisza M.J."/>
            <person name="Buck C.B."/>
        </authorList>
    </citation>
    <scope>NUCLEOTIDE SEQUENCE</scope>
    <source>
        <strain evidence="1">Cto3L1</strain>
    </source>
</reference>
<proteinExistence type="predicted"/>
<organism evidence="1">
    <name type="scientific">Siphoviridae sp. cto3L1</name>
    <dbReference type="NCBI Taxonomy" id="2827942"/>
    <lineage>
        <taxon>Viruses</taxon>
        <taxon>Duplodnaviria</taxon>
        <taxon>Heunggongvirae</taxon>
        <taxon>Uroviricota</taxon>
        <taxon>Caudoviricetes</taxon>
    </lineage>
</organism>
<protein>
    <recommendedName>
        <fullName evidence="2">DUF4317 family protein</fullName>
    </recommendedName>
</protein>
<accession>A0A8S5SQP0</accession>